<evidence type="ECO:0000313" key="2">
    <source>
        <dbReference type="EMBL" id="AZT39665.1"/>
    </source>
</evidence>
<geneLocation type="plasmid" evidence="3">
    <name>pRSE40</name>
</geneLocation>
<name>A0A3Q9MN46_SALET</name>
<reference evidence="2" key="1">
    <citation type="submission" date="2018-12" db="EMBL/GenBank/DDBJ databases">
        <title>Complete genome sequences of twenty non-typhoidal Salmonella isolates from Rwanda.</title>
        <authorList>
            <person name="Byukusenge M."/>
            <person name="Li L."/>
            <person name="Subhashinie K."/>
            <person name="Nzayirambaho M."/>
            <person name="Kuchipudi S.V."/>
            <person name="Jayarao B.M."/>
        </authorList>
    </citation>
    <scope>NUCLEOTIDE SEQUENCE</scope>
    <source>
        <strain evidence="2">RSE21</strain>
        <strain evidence="3">RSE40</strain>
        <plasmid evidence="2">pRSE21</plasmid>
        <plasmid evidence="3">pRSE40</plasmid>
    </source>
</reference>
<keyword evidence="1" id="KW-0472">Membrane</keyword>
<organism evidence="2">
    <name type="scientific">Salmonella enterica subsp. enterica serovar Karamoja</name>
    <dbReference type="NCBI Taxonomy" id="2500153"/>
    <lineage>
        <taxon>Bacteria</taxon>
        <taxon>Pseudomonadati</taxon>
        <taxon>Pseudomonadota</taxon>
        <taxon>Gammaproteobacteria</taxon>
        <taxon>Enterobacterales</taxon>
        <taxon>Enterobacteriaceae</taxon>
        <taxon>Salmonella</taxon>
    </lineage>
</organism>
<accession>A0A3Q9MN46</accession>
<sequence>MHGTTTFCPFCHSTVVVGAECCTSCGATIEYGRIPPRYFLLLLAAAWAIIGGVHLLCDDAGVHDFLQQLGMAAVLCLLVWIKSIRVLNKRYKGRIRYTR</sequence>
<evidence type="ECO:0000313" key="3">
    <source>
        <dbReference type="EMBL" id="AZT44435.1"/>
    </source>
</evidence>
<keyword evidence="1" id="KW-0812">Transmembrane</keyword>
<feature type="transmembrane region" description="Helical" evidence="1">
    <location>
        <begin position="68"/>
        <end position="87"/>
    </location>
</feature>
<keyword evidence="2" id="KW-0614">Plasmid</keyword>
<dbReference type="EMBL" id="CP034699">
    <property type="protein sequence ID" value="AZT44435.1"/>
    <property type="molecule type" value="Genomic_DNA"/>
</dbReference>
<evidence type="ECO:0000256" key="1">
    <source>
        <dbReference type="SAM" id="Phobius"/>
    </source>
</evidence>
<dbReference type="RefSeq" id="WP_168445679.1">
    <property type="nucleotide sequence ID" value="NZ_CP034699.1"/>
</dbReference>
<keyword evidence="1" id="KW-1133">Transmembrane helix</keyword>
<dbReference type="AlphaFoldDB" id="A0A3Q9MN46"/>
<proteinExistence type="predicted"/>
<geneLocation type="plasmid" evidence="2">
    <name>pRSE21</name>
</geneLocation>
<dbReference type="EMBL" id="CP034710">
    <property type="protein sequence ID" value="AZT39665.1"/>
    <property type="molecule type" value="Genomic_DNA"/>
</dbReference>
<gene>
    <name evidence="3" type="ORF">EL007_24590</name>
    <name evidence="2" type="ORF">ELZ88_24350</name>
</gene>
<protein>
    <recommendedName>
        <fullName evidence="4">Zinc ribbon domain-containing protein</fullName>
    </recommendedName>
</protein>
<feature type="transmembrane region" description="Helical" evidence="1">
    <location>
        <begin position="38"/>
        <end position="56"/>
    </location>
</feature>
<evidence type="ECO:0008006" key="4">
    <source>
        <dbReference type="Google" id="ProtNLM"/>
    </source>
</evidence>